<dbReference type="Proteomes" id="UP000006320">
    <property type="component" value="Unassembled WGS sequence"/>
</dbReference>
<keyword evidence="1" id="KW-0812">Transmembrane</keyword>
<sequence length="38" mass="4603">MSTKLGEDHYYEILVMAVFVSLLMQKLFGKRRLWQRNT</sequence>
<dbReference type="EMBL" id="BAEM01000007">
    <property type="protein sequence ID" value="GAC08494.1"/>
    <property type="molecule type" value="Genomic_DNA"/>
</dbReference>
<evidence type="ECO:0000256" key="1">
    <source>
        <dbReference type="SAM" id="Phobius"/>
    </source>
</evidence>
<proteinExistence type="predicted"/>
<dbReference type="AlphaFoldDB" id="A0AAV3UTN9"/>
<reference evidence="2 3" key="1">
    <citation type="journal article" date="2017" name="Antonie Van Leeuwenhoek">
        <title>Rhizobium rhizosphaerae sp. nov., a novel species isolated from rice rhizosphere.</title>
        <authorList>
            <person name="Zhao J.J."/>
            <person name="Zhang J."/>
            <person name="Zhang R.J."/>
            <person name="Zhang C.W."/>
            <person name="Yin H.Q."/>
            <person name="Zhang X.X."/>
        </authorList>
    </citation>
    <scope>NUCLEOTIDE SEQUENCE [LARGE SCALE GENOMIC DNA]</scope>
    <source>
        <strain evidence="2 3">S18K6</strain>
    </source>
</reference>
<keyword evidence="1" id="KW-1133">Transmembrane helix</keyword>
<keyword evidence="1" id="KW-0472">Membrane</keyword>
<accession>A0AAV3UTN9</accession>
<name>A0AAV3UTN9_9ALTE</name>
<comment type="caution">
    <text evidence="2">The sequence shown here is derived from an EMBL/GenBank/DDBJ whole genome shotgun (WGS) entry which is preliminary data.</text>
</comment>
<evidence type="ECO:0000313" key="3">
    <source>
        <dbReference type="Proteomes" id="UP000006320"/>
    </source>
</evidence>
<protein>
    <submittedName>
        <fullName evidence="2">Uncharacterized protein</fullName>
    </submittedName>
</protein>
<feature type="transmembrane region" description="Helical" evidence="1">
    <location>
        <begin position="12"/>
        <end position="29"/>
    </location>
</feature>
<gene>
    <name evidence="2" type="ORF">GCHA_0531</name>
</gene>
<evidence type="ECO:0000313" key="2">
    <source>
        <dbReference type="EMBL" id="GAC08494.1"/>
    </source>
</evidence>
<organism evidence="2 3">
    <name type="scientific">Paraglaciecola chathamensis S18K6</name>
    <dbReference type="NCBI Taxonomy" id="1127672"/>
    <lineage>
        <taxon>Bacteria</taxon>
        <taxon>Pseudomonadati</taxon>
        <taxon>Pseudomonadota</taxon>
        <taxon>Gammaproteobacteria</taxon>
        <taxon>Alteromonadales</taxon>
        <taxon>Alteromonadaceae</taxon>
        <taxon>Paraglaciecola</taxon>
    </lineage>
</organism>